<dbReference type="AlphaFoldDB" id="A0A0V1KJ11"/>
<reference evidence="1 2" key="1">
    <citation type="submission" date="2015-05" db="EMBL/GenBank/DDBJ databases">
        <title>Evolution of Trichinella species and genotypes.</title>
        <authorList>
            <person name="Korhonen P.K."/>
            <person name="Edoardo P."/>
            <person name="Giuseppe L.R."/>
            <person name="Gasser R.B."/>
        </authorList>
    </citation>
    <scope>NUCLEOTIDE SEQUENCE [LARGE SCALE GENOMIC DNA]</scope>
    <source>
        <strain evidence="1">ISS10</strain>
    </source>
</reference>
<gene>
    <name evidence="1" type="ORF">T02_4075</name>
</gene>
<proteinExistence type="predicted"/>
<dbReference type="EMBL" id="JYDW01001241">
    <property type="protein sequence ID" value="KRZ47169.1"/>
    <property type="molecule type" value="Genomic_DNA"/>
</dbReference>
<name>A0A0V1KJ11_9BILA</name>
<organism evidence="1 2">
    <name type="scientific">Trichinella nativa</name>
    <dbReference type="NCBI Taxonomy" id="6335"/>
    <lineage>
        <taxon>Eukaryota</taxon>
        <taxon>Metazoa</taxon>
        <taxon>Ecdysozoa</taxon>
        <taxon>Nematoda</taxon>
        <taxon>Enoplea</taxon>
        <taxon>Dorylaimia</taxon>
        <taxon>Trichinellida</taxon>
        <taxon>Trichinellidae</taxon>
        <taxon>Trichinella</taxon>
    </lineage>
</organism>
<accession>A0A0V1KJ11</accession>
<evidence type="ECO:0000313" key="2">
    <source>
        <dbReference type="Proteomes" id="UP000054721"/>
    </source>
</evidence>
<evidence type="ECO:0000313" key="1">
    <source>
        <dbReference type="EMBL" id="KRZ47169.1"/>
    </source>
</evidence>
<protein>
    <submittedName>
        <fullName evidence="1">Uncharacterized protein</fullName>
    </submittedName>
</protein>
<comment type="caution">
    <text evidence="1">The sequence shown here is derived from an EMBL/GenBank/DDBJ whole genome shotgun (WGS) entry which is preliminary data.</text>
</comment>
<keyword evidence="2" id="KW-1185">Reference proteome</keyword>
<sequence length="51" mass="6110">MLLLKISLSLFFDKLYDQFWRRYHEVLRRSFCFQDLSIGESGVLKSPTIIV</sequence>
<dbReference type="Proteomes" id="UP000054721">
    <property type="component" value="Unassembled WGS sequence"/>
</dbReference>